<name>A0A7J4XI70_9BACE</name>
<dbReference type="PROSITE" id="PS51257">
    <property type="entry name" value="PROKAR_LIPOPROTEIN"/>
    <property type="match status" value="1"/>
</dbReference>
<evidence type="ECO:0000313" key="2">
    <source>
        <dbReference type="Proteomes" id="UP000422221"/>
    </source>
</evidence>
<protein>
    <recommendedName>
        <fullName evidence="3">BACON domain-containing protein</fullName>
    </recommendedName>
</protein>
<organism evidence="1 2">
    <name type="scientific">Bacteroides salyersiae</name>
    <dbReference type="NCBI Taxonomy" id="291644"/>
    <lineage>
        <taxon>Bacteria</taxon>
        <taxon>Pseudomonadati</taxon>
        <taxon>Bacteroidota</taxon>
        <taxon>Bacteroidia</taxon>
        <taxon>Bacteroidales</taxon>
        <taxon>Bacteroidaceae</taxon>
        <taxon>Bacteroides</taxon>
    </lineage>
</organism>
<dbReference type="Proteomes" id="UP000422221">
    <property type="component" value="Unassembled WGS sequence"/>
</dbReference>
<reference evidence="1 2" key="1">
    <citation type="journal article" date="2019" name="Nat. Med.">
        <title>A library of human gut bacterial isolates paired with longitudinal multiomics data enables mechanistic microbiome research.</title>
        <authorList>
            <person name="Poyet M."/>
            <person name="Groussin M."/>
            <person name="Gibbons S.M."/>
            <person name="Avila-Pacheco J."/>
            <person name="Jiang X."/>
            <person name="Kearney S.M."/>
            <person name="Perrotta A.R."/>
            <person name="Berdy B."/>
            <person name="Zhao S."/>
            <person name="Lieberman T.D."/>
            <person name="Swanson P.K."/>
            <person name="Smith M."/>
            <person name="Roesemann S."/>
            <person name="Alexander J.E."/>
            <person name="Rich S.A."/>
            <person name="Livny J."/>
            <person name="Vlamakis H."/>
            <person name="Clish C."/>
            <person name="Bullock K."/>
            <person name="Deik A."/>
            <person name="Scott J."/>
            <person name="Pierce K.A."/>
            <person name="Xavier R.J."/>
            <person name="Alm E.J."/>
        </authorList>
    </citation>
    <scope>NUCLEOTIDE SEQUENCE [LARGE SCALE GENOMIC DNA]</scope>
    <source>
        <strain evidence="1 2">BIOML-A10</strain>
    </source>
</reference>
<dbReference type="RefSeq" id="WP_130058240.1">
    <property type="nucleotide sequence ID" value="NZ_VWMB01000011.1"/>
</dbReference>
<evidence type="ECO:0000313" key="1">
    <source>
        <dbReference type="EMBL" id="KAA3764544.1"/>
    </source>
</evidence>
<accession>A0A7J4XI70</accession>
<comment type="caution">
    <text evidence="1">The sequence shown here is derived from an EMBL/GenBank/DDBJ whole genome shotgun (WGS) entry which is preliminary data.</text>
</comment>
<evidence type="ECO:0008006" key="3">
    <source>
        <dbReference type="Google" id="ProtNLM"/>
    </source>
</evidence>
<gene>
    <name evidence="1" type="ORF">F3F73_11830</name>
</gene>
<proteinExistence type="predicted"/>
<sequence>MKNSHLHLFSLLILSILVFVSCESRDGDWEAMKWETDVKMDKEKVITVPENGGTYIFKCKNYSSFWLSTVLEDNKDICIDNKNWENAIGEWSSVNIEKNIMAVIVSPNDSNHSRILKVTPTAGDIFSYFSFNQAGKND</sequence>
<dbReference type="AlphaFoldDB" id="A0A7J4XI70"/>
<dbReference type="EMBL" id="VWMK01000011">
    <property type="protein sequence ID" value="KAA3764544.1"/>
    <property type="molecule type" value="Genomic_DNA"/>
</dbReference>